<dbReference type="EMBL" id="CP063190">
    <property type="protein sequence ID" value="WCZ35384.1"/>
    <property type="molecule type" value="Genomic_DNA"/>
</dbReference>
<dbReference type="RefSeq" id="WP_035000207.1">
    <property type="nucleotide sequence ID" value="NZ_CP063190.1"/>
</dbReference>
<accession>A0ABY7UHQ3</accession>
<evidence type="ECO:0000313" key="2">
    <source>
        <dbReference type="EMBL" id="WCZ35384.1"/>
    </source>
</evidence>
<gene>
    <name evidence="2" type="ORF">CIHUM_09965</name>
</gene>
<organism evidence="2 3">
    <name type="scientific">Corynebacterium ihumii</name>
    <dbReference type="NCBI Taxonomy" id="1232427"/>
    <lineage>
        <taxon>Bacteria</taxon>
        <taxon>Bacillati</taxon>
        <taxon>Actinomycetota</taxon>
        <taxon>Actinomycetes</taxon>
        <taxon>Mycobacteriales</taxon>
        <taxon>Corynebacteriaceae</taxon>
        <taxon>Corynebacterium</taxon>
    </lineage>
</organism>
<protein>
    <submittedName>
        <fullName evidence="2">Uncharacterized protein</fullName>
    </submittedName>
</protein>
<sequence length="195" mass="21862">MSSDMPEMSTPSSMPTDWTPATLAHMSGTTFAFTLDETGESVVAKFDSPMEVARFVGNTGPKFDYSPTAGAVRVGDAAVPLPKQPAERRECTFEECDRQAEGHDNHYIPVLRAMNQKYLWFPVEAVEQDATKLTFRFRSAVGEETVTGYNHNPEELARAEEYNPEWAILRFRTEDGRYRAVMLSKRPLTPCTAEA</sequence>
<feature type="region of interest" description="Disordered" evidence="1">
    <location>
        <begin position="1"/>
        <end position="21"/>
    </location>
</feature>
<proteinExistence type="predicted"/>
<reference evidence="2 3" key="1">
    <citation type="submission" date="2020-10" db="EMBL/GenBank/DDBJ databases">
        <title>Complete genome sequence of Corynebacterium ihumii DSM 45751.</title>
        <authorList>
            <person name="Ruckert C."/>
            <person name="Albersmeier A."/>
            <person name="Busche T."/>
            <person name="Jaenicke S."/>
            <person name="Winkler A."/>
            <person name="Friethjonsson O.H."/>
            <person name="Hreggviethsson G.O."/>
            <person name="Lambert C."/>
            <person name="Badcock D."/>
            <person name="Bernaerts K."/>
            <person name="Anne J."/>
            <person name="Economou A."/>
            <person name="Kalinowski J."/>
        </authorList>
    </citation>
    <scope>NUCLEOTIDE SEQUENCE [LARGE SCALE GENOMIC DNA]</scope>
    <source>
        <strain evidence="2 3">DSM 45751</strain>
    </source>
</reference>
<evidence type="ECO:0000256" key="1">
    <source>
        <dbReference type="SAM" id="MobiDB-lite"/>
    </source>
</evidence>
<dbReference type="Proteomes" id="UP001220577">
    <property type="component" value="Chromosome"/>
</dbReference>
<keyword evidence="3" id="KW-1185">Reference proteome</keyword>
<name>A0ABY7UHQ3_9CORY</name>
<feature type="compositionally biased region" description="Polar residues" evidence="1">
    <location>
        <begin position="1"/>
        <end position="16"/>
    </location>
</feature>
<evidence type="ECO:0000313" key="3">
    <source>
        <dbReference type="Proteomes" id="UP001220577"/>
    </source>
</evidence>